<protein>
    <submittedName>
        <fullName evidence="1">Uncharacterized protein</fullName>
    </submittedName>
</protein>
<name>A0A835RTQ4_VANPL</name>
<evidence type="ECO:0000313" key="2">
    <source>
        <dbReference type="Proteomes" id="UP000636800"/>
    </source>
</evidence>
<dbReference type="Proteomes" id="UP000636800">
    <property type="component" value="Chromosome 1"/>
</dbReference>
<organism evidence="1 2">
    <name type="scientific">Vanilla planifolia</name>
    <name type="common">Vanilla</name>
    <dbReference type="NCBI Taxonomy" id="51239"/>
    <lineage>
        <taxon>Eukaryota</taxon>
        <taxon>Viridiplantae</taxon>
        <taxon>Streptophyta</taxon>
        <taxon>Embryophyta</taxon>
        <taxon>Tracheophyta</taxon>
        <taxon>Spermatophyta</taxon>
        <taxon>Magnoliopsida</taxon>
        <taxon>Liliopsida</taxon>
        <taxon>Asparagales</taxon>
        <taxon>Orchidaceae</taxon>
        <taxon>Vanilloideae</taxon>
        <taxon>Vanilleae</taxon>
        <taxon>Vanilla</taxon>
    </lineage>
</organism>
<proteinExistence type="predicted"/>
<keyword evidence="2" id="KW-1185">Reference proteome</keyword>
<reference evidence="1 2" key="1">
    <citation type="journal article" date="2020" name="Nat. Food">
        <title>A phased Vanilla planifolia genome enables genetic improvement of flavour and production.</title>
        <authorList>
            <person name="Hasing T."/>
            <person name="Tang H."/>
            <person name="Brym M."/>
            <person name="Khazi F."/>
            <person name="Huang T."/>
            <person name="Chambers A.H."/>
        </authorList>
    </citation>
    <scope>NUCLEOTIDE SEQUENCE [LARGE SCALE GENOMIC DNA]</scope>
    <source>
        <tissue evidence="1">Leaf</tissue>
    </source>
</reference>
<accession>A0A835RTQ4</accession>
<sequence>MFGSNLAKEARNNTAPGMWWEQYGDSAPVRFSRFTSEKRNRLDKEMLNDVLYVHYNLKLKSRTKTSEMDPILLDEIDMTSEWVEETENPAQWLDRFSSLDGGDLNTRQFSSAIFGPNDHLFNL</sequence>
<dbReference type="OrthoDB" id="6077919at2759"/>
<dbReference type="AlphaFoldDB" id="A0A835RTQ4"/>
<gene>
    <name evidence="1" type="ORF">HPP92_002832</name>
</gene>
<dbReference type="EMBL" id="JADCNL010000001">
    <property type="protein sequence ID" value="KAG0498141.1"/>
    <property type="molecule type" value="Genomic_DNA"/>
</dbReference>
<comment type="caution">
    <text evidence="1">The sequence shown here is derived from an EMBL/GenBank/DDBJ whole genome shotgun (WGS) entry which is preliminary data.</text>
</comment>
<evidence type="ECO:0000313" key="1">
    <source>
        <dbReference type="EMBL" id="KAG0498141.1"/>
    </source>
</evidence>